<proteinExistence type="inferred from homology"/>
<dbReference type="PRINTS" id="PR01840">
    <property type="entry name" value="TATCFAMILY"/>
</dbReference>
<keyword evidence="3 5" id="KW-1133">Transmembrane helix</keyword>
<feature type="transmembrane region" description="Helical" evidence="5">
    <location>
        <begin position="20"/>
        <end position="44"/>
    </location>
</feature>
<dbReference type="Pfam" id="PF00902">
    <property type="entry name" value="TatC"/>
    <property type="match status" value="1"/>
</dbReference>
<keyword evidence="5" id="KW-0813">Transport</keyword>
<comment type="caution">
    <text evidence="6">The sequence shown here is derived from an EMBL/GenBank/DDBJ whole genome shotgun (WGS) entry which is preliminary data.</text>
</comment>
<feature type="transmembrane region" description="Helical" evidence="5">
    <location>
        <begin position="64"/>
        <end position="85"/>
    </location>
</feature>
<accession>A0ABW0YU25</accession>
<evidence type="ECO:0000256" key="4">
    <source>
        <dbReference type="ARBA" id="ARBA00023136"/>
    </source>
</evidence>
<evidence type="ECO:0000256" key="5">
    <source>
        <dbReference type="HAMAP-Rule" id="MF_00902"/>
    </source>
</evidence>
<feature type="transmembrane region" description="Helical" evidence="5">
    <location>
        <begin position="160"/>
        <end position="180"/>
    </location>
</feature>
<dbReference type="InterPro" id="IPR002033">
    <property type="entry name" value="TatC"/>
</dbReference>
<evidence type="ECO:0000313" key="6">
    <source>
        <dbReference type="EMBL" id="MFC5713864.1"/>
    </source>
</evidence>
<gene>
    <name evidence="5 6" type="primary">tatC</name>
    <name evidence="6" type="ORF">ACFPU1_13920</name>
</gene>
<keyword evidence="7" id="KW-1185">Reference proteome</keyword>
<dbReference type="HAMAP" id="MF_00902">
    <property type="entry name" value="TatC"/>
    <property type="match status" value="1"/>
</dbReference>
<feature type="transmembrane region" description="Helical" evidence="5">
    <location>
        <begin position="192"/>
        <end position="209"/>
    </location>
</feature>
<comment type="function">
    <text evidence="5">Part of the twin-arginine translocation (Tat) system that transports large folded proteins containing a characteristic twin-arginine motif in their signal peptide across membranes.</text>
</comment>
<comment type="caution">
    <text evidence="5">Lacks conserved residue(s) required for the propagation of feature annotation.</text>
</comment>
<evidence type="ECO:0000256" key="2">
    <source>
        <dbReference type="ARBA" id="ARBA00022692"/>
    </source>
</evidence>
<dbReference type="Proteomes" id="UP001596142">
    <property type="component" value="Unassembled WGS sequence"/>
</dbReference>
<sequence length="258" mass="29669">MSQNDMSIYDHIGELRKRVIMIVVLLLVAMIGGFVLAPVLIGYLQSTPQAQDFPMNAFKLTDPIMVYVNFAFLTGLILIFPFLLYQLWAFVSPGLLEKERKATLSYIPISTLLFFGGLAFAYFILFPFVIDFVSRLATTLNITEQYGINEYFTFLFKLTIPFGFLFQLPVVVMFLTRLGIVTPAYLRKIRKIAYFVLLVIAGFITPPELLSHVMVTLPLFLLYEISIIISRISYKKVLKAEQEKMEQWAKEDEERQAK</sequence>
<evidence type="ECO:0000256" key="3">
    <source>
        <dbReference type="ARBA" id="ARBA00022989"/>
    </source>
</evidence>
<dbReference type="NCBIfam" id="TIGR00945">
    <property type="entry name" value="tatC"/>
    <property type="match status" value="1"/>
</dbReference>
<keyword evidence="5" id="KW-0811">Translocation</keyword>
<comment type="subunit">
    <text evidence="5">Forms a complex with TatA.</text>
</comment>
<feature type="transmembrane region" description="Helical" evidence="5">
    <location>
        <begin position="106"/>
        <end position="130"/>
    </location>
</feature>
<keyword evidence="5" id="KW-0653">Protein transport</keyword>
<name>A0ABW0YU25_9BACI</name>
<keyword evidence="5" id="KW-1003">Cell membrane</keyword>
<evidence type="ECO:0000313" key="7">
    <source>
        <dbReference type="Proteomes" id="UP001596142"/>
    </source>
</evidence>
<keyword evidence="4 5" id="KW-0472">Membrane</keyword>
<organism evidence="6 7">
    <name type="scientific">Thalassorhabdus alkalitolerans</name>
    <dbReference type="NCBI Taxonomy" id="2282697"/>
    <lineage>
        <taxon>Bacteria</taxon>
        <taxon>Bacillati</taxon>
        <taxon>Bacillota</taxon>
        <taxon>Bacilli</taxon>
        <taxon>Bacillales</taxon>
        <taxon>Bacillaceae</taxon>
        <taxon>Thalassorhabdus</taxon>
    </lineage>
</organism>
<comment type="subcellular location">
    <subcellularLocation>
        <location evidence="5">Cell membrane</location>
        <topology evidence="5">Multi-pass membrane protein</topology>
    </subcellularLocation>
    <subcellularLocation>
        <location evidence="1">Membrane</location>
        <topology evidence="1">Multi-pass membrane protein</topology>
    </subcellularLocation>
</comment>
<dbReference type="InterPro" id="IPR019820">
    <property type="entry name" value="Sec-indep_translocase_CS"/>
</dbReference>
<dbReference type="PROSITE" id="PS01218">
    <property type="entry name" value="TATC"/>
    <property type="match status" value="1"/>
</dbReference>
<keyword evidence="2 5" id="KW-0812">Transmembrane</keyword>
<evidence type="ECO:0000256" key="1">
    <source>
        <dbReference type="ARBA" id="ARBA00004141"/>
    </source>
</evidence>
<comment type="similarity">
    <text evidence="5">Belongs to the TatC family.</text>
</comment>
<dbReference type="EMBL" id="JBHSOZ010000008">
    <property type="protein sequence ID" value="MFC5713864.1"/>
    <property type="molecule type" value="Genomic_DNA"/>
</dbReference>
<reference evidence="7" key="1">
    <citation type="journal article" date="2019" name="Int. J. Syst. Evol. Microbiol.">
        <title>The Global Catalogue of Microorganisms (GCM) 10K type strain sequencing project: providing services to taxonomists for standard genome sequencing and annotation.</title>
        <authorList>
            <consortium name="The Broad Institute Genomics Platform"/>
            <consortium name="The Broad Institute Genome Sequencing Center for Infectious Disease"/>
            <person name="Wu L."/>
            <person name="Ma J."/>
        </authorList>
    </citation>
    <scope>NUCLEOTIDE SEQUENCE [LARGE SCALE GENOMIC DNA]</scope>
    <source>
        <strain evidence="7">CECT 7184</strain>
    </source>
</reference>
<protein>
    <recommendedName>
        <fullName evidence="5">Sec-independent protein translocase protein TatC</fullName>
    </recommendedName>
</protein>
<dbReference type="PANTHER" id="PTHR30371:SF0">
    <property type="entry name" value="SEC-INDEPENDENT PROTEIN TRANSLOCASE PROTEIN TATC, CHLOROPLASTIC-RELATED"/>
    <property type="match status" value="1"/>
</dbReference>
<dbReference type="PANTHER" id="PTHR30371">
    <property type="entry name" value="SEC-INDEPENDENT PROTEIN TRANSLOCASE PROTEIN TATC"/>
    <property type="match status" value="1"/>
</dbReference>
<dbReference type="RefSeq" id="WP_100397767.1">
    <property type="nucleotide sequence ID" value="NZ_JBHSOZ010000008.1"/>
</dbReference>